<dbReference type="CDD" id="cd11555">
    <property type="entry name" value="SLC-NCS1sbd_u1"/>
    <property type="match status" value="1"/>
</dbReference>
<feature type="transmembrane region" description="Helical" evidence="6">
    <location>
        <begin position="279"/>
        <end position="304"/>
    </location>
</feature>
<evidence type="ECO:0000256" key="5">
    <source>
        <dbReference type="ARBA" id="ARBA00023136"/>
    </source>
</evidence>
<keyword evidence="5 6" id="KW-0472">Membrane</keyword>
<gene>
    <name evidence="7" type="ORF">OHJ16_09685</name>
</gene>
<feature type="transmembrane region" description="Helical" evidence="6">
    <location>
        <begin position="169"/>
        <end position="187"/>
    </location>
</feature>
<feature type="transmembrane region" description="Helical" evidence="6">
    <location>
        <begin position="75"/>
        <end position="98"/>
    </location>
</feature>
<keyword evidence="4 6" id="KW-1133">Transmembrane helix</keyword>
<organism evidence="7 8">
    <name type="scientific">Actinomyces israelii</name>
    <dbReference type="NCBI Taxonomy" id="1659"/>
    <lineage>
        <taxon>Bacteria</taxon>
        <taxon>Bacillati</taxon>
        <taxon>Actinomycetota</taxon>
        <taxon>Actinomycetes</taxon>
        <taxon>Actinomycetales</taxon>
        <taxon>Actinomycetaceae</taxon>
        <taxon>Actinomyces</taxon>
    </lineage>
</organism>
<dbReference type="InterPro" id="IPR001248">
    <property type="entry name" value="Pur-cyt_permease"/>
</dbReference>
<feature type="transmembrane region" description="Helical" evidence="6">
    <location>
        <begin position="199"/>
        <end position="218"/>
    </location>
</feature>
<dbReference type="Gene3D" id="1.10.4160.10">
    <property type="entry name" value="Hydantoin permease"/>
    <property type="match status" value="1"/>
</dbReference>
<dbReference type="PANTHER" id="PTHR30618">
    <property type="entry name" value="NCS1 FAMILY PURINE/PYRIMIDINE TRANSPORTER"/>
    <property type="match status" value="1"/>
</dbReference>
<feature type="transmembrane region" description="Helical" evidence="6">
    <location>
        <begin position="463"/>
        <end position="482"/>
    </location>
</feature>
<feature type="transmembrane region" description="Helical" evidence="6">
    <location>
        <begin position="434"/>
        <end position="457"/>
    </location>
</feature>
<feature type="transmembrane region" description="Helical" evidence="6">
    <location>
        <begin position="384"/>
        <end position="409"/>
    </location>
</feature>
<evidence type="ECO:0000256" key="1">
    <source>
        <dbReference type="ARBA" id="ARBA00004141"/>
    </source>
</evidence>
<comment type="subcellular location">
    <subcellularLocation>
        <location evidence="1">Membrane</location>
        <topology evidence="1">Multi-pass membrane protein</topology>
    </subcellularLocation>
</comment>
<feature type="transmembrane region" description="Helical" evidence="6">
    <location>
        <begin position="319"/>
        <end position="346"/>
    </location>
</feature>
<evidence type="ECO:0000256" key="3">
    <source>
        <dbReference type="ARBA" id="ARBA00022692"/>
    </source>
</evidence>
<evidence type="ECO:0000313" key="8">
    <source>
        <dbReference type="Proteomes" id="UP001072034"/>
    </source>
</evidence>
<dbReference type="RefSeq" id="WP_268917719.1">
    <property type="nucleotide sequence ID" value="NZ_JAPTMY010000020.1"/>
</dbReference>
<proteinExistence type="inferred from homology"/>
<feature type="transmembrane region" description="Helical" evidence="6">
    <location>
        <begin position="358"/>
        <end position="378"/>
    </location>
</feature>
<accession>A0ABT4I994</accession>
<dbReference type="EMBL" id="JAPTMY010000020">
    <property type="protein sequence ID" value="MCZ0858311.1"/>
    <property type="molecule type" value="Genomic_DNA"/>
</dbReference>
<feature type="transmembrane region" description="Helical" evidence="6">
    <location>
        <begin position="110"/>
        <end position="134"/>
    </location>
</feature>
<comment type="caution">
    <text evidence="7">The sequence shown here is derived from an EMBL/GenBank/DDBJ whole genome shotgun (WGS) entry which is preliminary data.</text>
</comment>
<feature type="transmembrane region" description="Helical" evidence="6">
    <location>
        <begin position="238"/>
        <end position="258"/>
    </location>
</feature>
<sequence>MKALDVRHDELRRGDTAGRLFNDDLAPARASDRSWNSYSLFSLWMNDAHNASNYTFAAALFIGTGTLMGMTPLAIVIGVLVATVIIFAACCVSGQMGYETGAPYPVISRVTWGVWGANFPAIVRGIVAIAWYGIQTYLASISLELLLMRIFPGMLTWSASFLGLRLSGWLAFLILSAVQLVIVWRGMEAVRHFQGAAGPTIWAIMIGLGLWMLSRAGWQFHWTVNADGVAPPAGTQVHQVLVTVGLTVGTLATLMLNFSDFARYAPSSRSMVMGNLLGLPLNWTAFVMTSVLCSAAAIEVYGVAIHDPGELLSLVDNDIVFYVVSIGFIVATIGVNIVANFVSAAFDLSNVNPKRISFRVGGIVAVVASIAVTPWNLYGSPAAITYFLGSLGALLGPFFGILVIDYFYFKRARVDLRDLYSPARDGRYYYHRGVNMNALIAFIPAAIIALCIALVPVPLLQTLAPFSWFIAAPLGSLCYWTVMRVRGVEERLVPVPTAEEQSGAEAA</sequence>
<keyword evidence="8" id="KW-1185">Reference proteome</keyword>
<dbReference type="InterPro" id="IPR045225">
    <property type="entry name" value="Uracil/uridine/allantoin_perm"/>
</dbReference>
<reference evidence="7" key="1">
    <citation type="submission" date="2022-10" db="EMBL/GenBank/DDBJ databases">
        <title>Genome sequence of Actinomyces israelii ATCC 10048.</title>
        <authorList>
            <person name="Watt R.M."/>
            <person name="Tong W.M."/>
        </authorList>
    </citation>
    <scope>NUCLEOTIDE SEQUENCE</scope>
    <source>
        <strain evidence="7">ATCC 10048</strain>
    </source>
</reference>
<evidence type="ECO:0000256" key="2">
    <source>
        <dbReference type="ARBA" id="ARBA00008974"/>
    </source>
</evidence>
<dbReference type="Pfam" id="PF02133">
    <property type="entry name" value="Transp_cyt_pur"/>
    <property type="match status" value="1"/>
</dbReference>
<dbReference type="PANTHER" id="PTHR30618:SF6">
    <property type="entry name" value="NCS1 FAMILY NUCLEOBASE:CATION SYMPORTER-1"/>
    <property type="match status" value="1"/>
</dbReference>
<keyword evidence="3 6" id="KW-0812">Transmembrane</keyword>
<evidence type="ECO:0000256" key="6">
    <source>
        <dbReference type="SAM" id="Phobius"/>
    </source>
</evidence>
<evidence type="ECO:0000256" key="4">
    <source>
        <dbReference type="ARBA" id="ARBA00022989"/>
    </source>
</evidence>
<evidence type="ECO:0000313" key="7">
    <source>
        <dbReference type="EMBL" id="MCZ0858311.1"/>
    </source>
</evidence>
<protein>
    <submittedName>
        <fullName evidence="7">NCS1 family nucleobase:cation symporter-1</fullName>
    </submittedName>
</protein>
<name>A0ABT4I994_9ACTO</name>
<dbReference type="Proteomes" id="UP001072034">
    <property type="component" value="Unassembled WGS sequence"/>
</dbReference>
<comment type="similarity">
    <text evidence="2">Belongs to the purine-cytosine permease (2.A.39) family.</text>
</comment>